<keyword evidence="4" id="KW-0206">Cytoskeleton</keyword>
<dbReference type="PROSITE" id="PS00500">
    <property type="entry name" value="THYMOSIN_B4"/>
    <property type="match status" value="1"/>
</dbReference>
<keyword evidence="3" id="KW-0963">Cytoplasm</keyword>
<proteinExistence type="inferred from homology"/>
<dbReference type="PANTHER" id="PTHR12021:SF11">
    <property type="entry name" value="THYMOSIN BETA-15A-RELATED"/>
    <property type="match status" value="1"/>
</dbReference>
<keyword evidence="6" id="KW-1185">Reference proteome</keyword>
<name>A0A8M1FR32_URSMA</name>
<evidence type="ECO:0000313" key="6">
    <source>
        <dbReference type="Proteomes" id="UP000261680"/>
    </source>
</evidence>
<reference evidence="7" key="2">
    <citation type="submission" date="2025-08" db="UniProtKB">
        <authorList>
            <consortium name="RefSeq"/>
        </authorList>
    </citation>
    <scope>IDENTIFICATION</scope>
    <source>
        <tissue evidence="7">Whole blood</tissue>
    </source>
</reference>
<dbReference type="PANTHER" id="PTHR12021">
    <property type="entry name" value="THYMOSIN BETA"/>
    <property type="match status" value="1"/>
</dbReference>
<gene>
    <name evidence="7" type="primary">TMSB15A</name>
</gene>
<dbReference type="GO" id="GO:0003785">
    <property type="term" value="F:actin monomer binding"/>
    <property type="evidence" value="ECO:0007669"/>
    <property type="project" value="InterPro"/>
</dbReference>
<evidence type="ECO:0000256" key="3">
    <source>
        <dbReference type="ARBA" id="ARBA00022490"/>
    </source>
</evidence>
<dbReference type="Gene3D" id="1.20.5.520">
    <property type="entry name" value="Single helix bin"/>
    <property type="match status" value="1"/>
</dbReference>
<organism evidence="6 7">
    <name type="scientific">Ursus maritimus</name>
    <name type="common">Polar bear</name>
    <name type="synonym">Thalarctos maritimus</name>
    <dbReference type="NCBI Taxonomy" id="29073"/>
    <lineage>
        <taxon>Eukaryota</taxon>
        <taxon>Metazoa</taxon>
        <taxon>Chordata</taxon>
        <taxon>Craniata</taxon>
        <taxon>Vertebrata</taxon>
        <taxon>Euteleostomi</taxon>
        <taxon>Mammalia</taxon>
        <taxon>Eutheria</taxon>
        <taxon>Laurasiatheria</taxon>
        <taxon>Carnivora</taxon>
        <taxon>Caniformia</taxon>
        <taxon>Ursidae</taxon>
        <taxon>Ursus</taxon>
    </lineage>
</organism>
<dbReference type="RefSeq" id="XP_040485838.1">
    <property type="nucleotide sequence ID" value="XM_040629904.1"/>
</dbReference>
<comment type="subcellular location">
    <subcellularLocation>
        <location evidence="1">Cytoplasm</location>
        <location evidence="1">Cytoskeleton</location>
    </subcellularLocation>
</comment>
<dbReference type="CTD" id="11013"/>
<evidence type="ECO:0000313" key="7">
    <source>
        <dbReference type="RefSeq" id="XP_040485838.1"/>
    </source>
</evidence>
<feature type="compositionally biased region" description="Basic and acidic residues" evidence="5">
    <location>
        <begin position="22"/>
        <end position="39"/>
    </location>
</feature>
<evidence type="ECO:0000256" key="5">
    <source>
        <dbReference type="SAM" id="MobiDB-lite"/>
    </source>
</evidence>
<dbReference type="InterPro" id="IPR001152">
    <property type="entry name" value="Beta-thymosin"/>
</dbReference>
<comment type="similarity">
    <text evidence="2">Belongs to the thymosin beta family.</text>
</comment>
<dbReference type="GeneID" id="121102608"/>
<evidence type="ECO:0000256" key="2">
    <source>
        <dbReference type="ARBA" id="ARBA00009511"/>
    </source>
</evidence>
<sequence length="57" mass="6693">MMVILKFFLLVKMSDKPDLSEVEKFDRSKLKKTNTEEKNTLPSQETIQQEKECVQTS</sequence>
<dbReference type="CDD" id="cd22059">
    <property type="entry name" value="WH2_BetaT"/>
    <property type="match status" value="1"/>
</dbReference>
<dbReference type="GO" id="GO:0005737">
    <property type="term" value="C:cytoplasm"/>
    <property type="evidence" value="ECO:0007669"/>
    <property type="project" value="TreeGrafter"/>
</dbReference>
<dbReference type="Proteomes" id="UP000261680">
    <property type="component" value="Chromosome X"/>
</dbReference>
<evidence type="ECO:0000256" key="4">
    <source>
        <dbReference type="ARBA" id="ARBA00023212"/>
    </source>
</evidence>
<dbReference type="InterPro" id="IPR038386">
    <property type="entry name" value="Beta-thymosin_sf"/>
</dbReference>
<dbReference type="FunFam" id="1.20.5.520:FF:000001">
    <property type="entry name" value="Thymosin beta"/>
    <property type="match status" value="1"/>
</dbReference>
<dbReference type="GO" id="GO:0005856">
    <property type="term" value="C:cytoskeleton"/>
    <property type="evidence" value="ECO:0007669"/>
    <property type="project" value="UniProtKB-SubCell"/>
</dbReference>
<feature type="region of interest" description="Disordered" evidence="5">
    <location>
        <begin position="22"/>
        <end position="57"/>
    </location>
</feature>
<dbReference type="GO" id="GO:0007015">
    <property type="term" value="P:actin filament organization"/>
    <property type="evidence" value="ECO:0007669"/>
    <property type="project" value="InterPro"/>
</dbReference>
<reference evidence="6" key="1">
    <citation type="submission" date="2024-06" db="UniProtKB">
        <authorList>
            <consortium name="RefSeq"/>
        </authorList>
    </citation>
    <scope>NUCLEOTIDE SEQUENCE [LARGE SCALE GENOMIC DNA]</scope>
</reference>
<dbReference type="GO" id="GO:0030334">
    <property type="term" value="P:regulation of cell migration"/>
    <property type="evidence" value="ECO:0007669"/>
    <property type="project" value="TreeGrafter"/>
</dbReference>
<feature type="compositionally biased region" description="Basic and acidic residues" evidence="5">
    <location>
        <begin position="48"/>
        <end position="57"/>
    </location>
</feature>
<protein>
    <submittedName>
        <fullName evidence="7">Thymosin beta-15A isoform X2</fullName>
    </submittedName>
</protein>
<dbReference type="SMART" id="SM00152">
    <property type="entry name" value="THY"/>
    <property type="match status" value="1"/>
</dbReference>
<accession>A0A8M1FR32</accession>
<evidence type="ECO:0000256" key="1">
    <source>
        <dbReference type="ARBA" id="ARBA00004245"/>
    </source>
</evidence>
<dbReference type="AlphaFoldDB" id="A0A8M1FR32"/>
<dbReference type="Pfam" id="PF01290">
    <property type="entry name" value="Thymosin"/>
    <property type="match status" value="1"/>
</dbReference>